<reference evidence="3 4" key="1">
    <citation type="submission" date="2019-09" db="EMBL/GenBank/DDBJ databases">
        <authorList>
            <person name="Chandra G."/>
            <person name="Truman W A."/>
        </authorList>
    </citation>
    <scope>NUCLEOTIDE SEQUENCE [LARGE SCALE GENOMIC DNA]</scope>
    <source>
        <strain evidence="3">PS847</strain>
    </source>
</reference>
<name>A0A5E7L7Q6_PSEFL</name>
<protein>
    <recommendedName>
        <fullName evidence="2">Tyr recombinase domain-containing protein</fullName>
    </recommendedName>
</protein>
<evidence type="ECO:0000313" key="3">
    <source>
        <dbReference type="EMBL" id="VVP08203.1"/>
    </source>
</evidence>
<keyword evidence="1" id="KW-0233">DNA recombination</keyword>
<dbReference type="GO" id="GO:0006310">
    <property type="term" value="P:DNA recombination"/>
    <property type="evidence" value="ECO:0007669"/>
    <property type="project" value="UniProtKB-KW"/>
</dbReference>
<dbReference type="SUPFAM" id="SSF56349">
    <property type="entry name" value="DNA breaking-rejoining enzymes"/>
    <property type="match status" value="1"/>
</dbReference>
<dbReference type="InterPro" id="IPR002104">
    <property type="entry name" value="Integrase_catalytic"/>
</dbReference>
<dbReference type="InterPro" id="IPR011010">
    <property type="entry name" value="DNA_brk_join_enz"/>
</dbReference>
<accession>A0A5E7L7Q6</accession>
<sequence length="795" mass="89416">MSIHERAIDSVRIIEWLKGLKENPLGYYEVELSDNDSGRYSPLMLSASYVASKDLDPSLEIFELAEQKLILDMLIDGVIHQGETAAGCNWRLKLLGWYKSLSDEEKLRLPVFGNKLSFRRGINLIPGLESINQGMSSYQSVRLAYDEINQDLHDLGVLSSDYKTVQERLEAKEDFVPKERALTEFKRLRMQDFVTANDLEGPTEDKPFNDMKHAFAIASLKTASDSGESNYLEAFKWVSRFLTKRGFAGVERVSDTLDAFILPRYRFHLEQLIIAGDCSPSTANTQLSAFRKTLMVIKNLKGYDGPDFINCQSFDPDRVTDLYKPYSSSERRRISSSVDEDILRYNTLAQPYKITGIGEDPLDRDGKVKSGFGTLDNVRWIFEKKLGCTVIGGNEKDNGDPYVSAFLSIINRSGVGLRELIESWGVHYRVDSWVITPYAIKLAQVTGLNTDSLKFLDLDDYEVKHPLTGRACLKYWKERSDGEKLMQLDIFDAEIAWLTTSQSKAVAQIFEDVKALTADIRDAAPKDIRNKLFIWQSSAPRTFLKIKSLATSKVGIVPVLFSSYSQRKGLVDDGGAPLSLTPSRLRPSFISELVERDVPPREIQLILGHKHISTTLAYLDRMDFNSIARSKLDVALQELLERAVESGDQPNAASQTEGEKASLIDAVQIYTPQVVFKTPLASCRNIFNPPDFVKKLSTYVPGNPCAMYNMCLGCENVLLTASNLPELFAMERDYLKAVEVSRVMDTPYSRVVRENLALLDKVLNVNSDFSDEELAEGRRLAEFVDTTILVDGVGL</sequence>
<gene>
    <name evidence="3" type="ORF">PS847_03186</name>
</gene>
<dbReference type="Proteomes" id="UP000326067">
    <property type="component" value="Unassembled WGS sequence"/>
</dbReference>
<evidence type="ECO:0000313" key="4">
    <source>
        <dbReference type="Proteomes" id="UP000326067"/>
    </source>
</evidence>
<dbReference type="AlphaFoldDB" id="A0A5E7L7Q6"/>
<evidence type="ECO:0000259" key="2">
    <source>
        <dbReference type="Pfam" id="PF00589"/>
    </source>
</evidence>
<organism evidence="3 4">
    <name type="scientific">Pseudomonas fluorescens</name>
    <dbReference type="NCBI Taxonomy" id="294"/>
    <lineage>
        <taxon>Bacteria</taxon>
        <taxon>Pseudomonadati</taxon>
        <taxon>Pseudomonadota</taxon>
        <taxon>Gammaproteobacteria</taxon>
        <taxon>Pseudomonadales</taxon>
        <taxon>Pseudomonadaceae</taxon>
        <taxon>Pseudomonas</taxon>
    </lineage>
</organism>
<dbReference type="Pfam" id="PF00589">
    <property type="entry name" value="Phage_integrase"/>
    <property type="match status" value="1"/>
</dbReference>
<dbReference type="RefSeq" id="WP_150637028.1">
    <property type="nucleotide sequence ID" value="NZ_CABVIC010000003.1"/>
</dbReference>
<feature type="domain" description="Tyr recombinase" evidence="2">
    <location>
        <begin position="578"/>
        <end position="620"/>
    </location>
</feature>
<dbReference type="EMBL" id="CABVIC010000003">
    <property type="protein sequence ID" value="VVP08203.1"/>
    <property type="molecule type" value="Genomic_DNA"/>
</dbReference>
<dbReference type="GO" id="GO:0003677">
    <property type="term" value="F:DNA binding"/>
    <property type="evidence" value="ECO:0007669"/>
    <property type="project" value="InterPro"/>
</dbReference>
<dbReference type="InterPro" id="IPR013762">
    <property type="entry name" value="Integrase-like_cat_sf"/>
</dbReference>
<dbReference type="GO" id="GO:0015074">
    <property type="term" value="P:DNA integration"/>
    <property type="evidence" value="ECO:0007669"/>
    <property type="project" value="InterPro"/>
</dbReference>
<evidence type="ECO:0000256" key="1">
    <source>
        <dbReference type="ARBA" id="ARBA00023172"/>
    </source>
</evidence>
<dbReference type="Gene3D" id="1.10.443.10">
    <property type="entry name" value="Intergrase catalytic core"/>
    <property type="match status" value="1"/>
</dbReference>
<proteinExistence type="predicted"/>